<dbReference type="InterPro" id="IPR001296">
    <property type="entry name" value="Glyco_trans_1"/>
</dbReference>
<feature type="domain" description="Glycosyltransferase subfamily 4-like N-terminal" evidence="4">
    <location>
        <begin position="116"/>
        <end position="213"/>
    </location>
</feature>
<name>A0A2N0AQ17_9LEPT</name>
<dbReference type="Pfam" id="PF13439">
    <property type="entry name" value="Glyco_transf_4"/>
    <property type="match status" value="1"/>
</dbReference>
<accession>A0A2N0AQ17</accession>
<dbReference type="PANTHER" id="PTHR46401">
    <property type="entry name" value="GLYCOSYLTRANSFERASE WBBK-RELATED"/>
    <property type="match status" value="1"/>
</dbReference>
<keyword evidence="2" id="KW-0812">Transmembrane</keyword>
<dbReference type="CDD" id="cd03809">
    <property type="entry name" value="GT4_MtfB-like"/>
    <property type="match status" value="1"/>
</dbReference>
<dbReference type="AlphaFoldDB" id="A0A2N0AQ17"/>
<dbReference type="RefSeq" id="WP_100743154.1">
    <property type="nucleotide sequence ID" value="NZ_NPDW01000001.1"/>
</dbReference>
<dbReference type="SUPFAM" id="SSF53756">
    <property type="entry name" value="UDP-Glycosyltransferase/glycogen phosphorylase"/>
    <property type="match status" value="1"/>
</dbReference>
<keyword evidence="2" id="KW-0472">Membrane</keyword>
<dbReference type="GO" id="GO:0009103">
    <property type="term" value="P:lipopolysaccharide biosynthetic process"/>
    <property type="evidence" value="ECO:0007669"/>
    <property type="project" value="TreeGrafter"/>
</dbReference>
<keyword evidence="1 5" id="KW-0808">Transferase</keyword>
<proteinExistence type="predicted"/>
<reference evidence="5 6" key="1">
    <citation type="submission" date="2017-07" db="EMBL/GenBank/DDBJ databases">
        <title>Leptospira spp. isolated from tropical soils.</title>
        <authorList>
            <person name="Thibeaux R."/>
            <person name="Iraola G."/>
            <person name="Ferres I."/>
            <person name="Bierque E."/>
            <person name="Girault D."/>
            <person name="Soupe-Gilbert M.-E."/>
            <person name="Picardeau M."/>
            <person name="Goarant C."/>
        </authorList>
    </citation>
    <scope>NUCLEOTIDE SEQUENCE [LARGE SCALE GENOMIC DNA]</scope>
    <source>
        <strain evidence="5 6">FH2-B-A1</strain>
    </source>
</reference>
<evidence type="ECO:0000259" key="4">
    <source>
        <dbReference type="Pfam" id="PF13439"/>
    </source>
</evidence>
<dbReference type="EMBL" id="NPDX01000001">
    <property type="protein sequence ID" value="PJZ86271.1"/>
    <property type="molecule type" value="Genomic_DNA"/>
</dbReference>
<keyword evidence="2" id="KW-1133">Transmembrane helix</keyword>
<keyword evidence="6" id="KW-1185">Reference proteome</keyword>
<dbReference type="Gene3D" id="3.40.50.2000">
    <property type="entry name" value="Glycogen Phosphorylase B"/>
    <property type="match status" value="2"/>
</dbReference>
<dbReference type="InterPro" id="IPR028098">
    <property type="entry name" value="Glyco_trans_4-like_N"/>
</dbReference>
<evidence type="ECO:0000256" key="2">
    <source>
        <dbReference type="SAM" id="Phobius"/>
    </source>
</evidence>
<evidence type="ECO:0000313" key="6">
    <source>
        <dbReference type="Proteomes" id="UP000232145"/>
    </source>
</evidence>
<sequence length="402" mass="46709">MKVLFDHQIFFQNRFGGISKIFLETIRRLKELNINFDTSVSVEDYAKGILRDPISRNQVNLPGFFSIFTIYRWICFVFVFFRQPIPEFFTKRESGILKRSLRNQIENLNSNVNESLVNNKYSVFHPTYFQSYYLPSLEASRTKMVITVYDCVHELFPEYYGSSNFILKNRKDLCEAAAHIICISETTKKDLLKLYQNIPEKKVSVVYLAGDLSREQRTSRSLPFEDYILFVGNRADYKNFKLLLDAFYQLSKSRKIHLVCAGGGKFSSSEKKWIQKYKLNEWVHQVSFTSESSLANFYENAKLFVYPSLYEGFGIPLLEAMSVGCPVLCSGIDVFHEVTGDAAAFFDPQDIFDLESKLLELIDSGKTRNELVQKGYKQVKKFSWDQCADEHIRIYQMLSEGL</sequence>
<evidence type="ECO:0000256" key="1">
    <source>
        <dbReference type="ARBA" id="ARBA00022679"/>
    </source>
</evidence>
<evidence type="ECO:0000313" key="5">
    <source>
        <dbReference type="EMBL" id="PJZ86271.1"/>
    </source>
</evidence>
<dbReference type="PANTHER" id="PTHR46401:SF2">
    <property type="entry name" value="GLYCOSYLTRANSFERASE WBBK-RELATED"/>
    <property type="match status" value="1"/>
</dbReference>
<feature type="transmembrane region" description="Helical" evidence="2">
    <location>
        <begin position="61"/>
        <end position="81"/>
    </location>
</feature>
<dbReference type="Pfam" id="PF00534">
    <property type="entry name" value="Glycos_transf_1"/>
    <property type="match status" value="1"/>
</dbReference>
<dbReference type="Proteomes" id="UP000232145">
    <property type="component" value="Unassembled WGS sequence"/>
</dbReference>
<dbReference type="GO" id="GO:0016757">
    <property type="term" value="F:glycosyltransferase activity"/>
    <property type="evidence" value="ECO:0007669"/>
    <property type="project" value="InterPro"/>
</dbReference>
<organism evidence="5 6">
    <name type="scientific">Leptospira harrisiae</name>
    <dbReference type="NCBI Taxonomy" id="2023189"/>
    <lineage>
        <taxon>Bacteria</taxon>
        <taxon>Pseudomonadati</taxon>
        <taxon>Spirochaetota</taxon>
        <taxon>Spirochaetia</taxon>
        <taxon>Leptospirales</taxon>
        <taxon>Leptospiraceae</taxon>
        <taxon>Leptospira</taxon>
    </lineage>
</organism>
<comment type="caution">
    <text evidence="5">The sequence shown here is derived from an EMBL/GenBank/DDBJ whole genome shotgun (WGS) entry which is preliminary data.</text>
</comment>
<gene>
    <name evidence="5" type="ORF">CH364_08935</name>
</gene>
<evidence type="ECO:0000259" key="3">
    <source>
        <dbReference type="Pfam" id="PF00534"/>
    </source>
</evidence>
<feature type="domain" description="Glycosyl transferase family 1" evidence="3">
    <location>
        <begin position="225"/>
        <end position="378"/>
    </location>
</feature>
<dbReference type="OrthoDB" id="9797829at2"/>
<protein>
    <submittedName>
        <fullName evidence="5">Glycosyl transferase</fullName>
    </submittedName>
</protein>